<proteinExistence type="predicted"/>
<gene>
    <name evidence="2" type="ORF">E4U60_006560</name>
</gene>
<feature type="compositionally biased region" description="Acidic residues" evidence="1">
    <location>
        <begin position="18"/>
        <end position="31"/>
    </location>
</feature>
<keyword evidence="3" id="KW-1185">Reference proteome</keyword>
<dbReference type="EMBL" id="SRPO01000642">
    <property type="protein sequence ID" value="KAG5931032.1"/>
    <property type="molecule type" value="Genomic_DNA"/>
</dbReference>
<dbReference type="OrthoDB" id="5429139at2759"/>
<evidence type="ECO:0000313" key="2">
    <source>
        <dbReference type="EMBL" id="KAG5931032.1"/>
    </source>
</evidence>
<protein>
    <submittedName>
        <fullName evidence="2">Uncharacterized protein</fullName>
    </submittedName>
</protein>
<feature type="region of interest" description="Disordered" evidence="1">
    <location>
        <begin position="1"/>
        <end position="74"/>
    </location>
</feature>
<reference evidence="2 3" key="1">
    <citation type="journal article" date="2020" name="bioRxiv">
        <title>Whole genome comparisons of ergot fungi reveals the divergence and evolution of species within the genus Claviceps are the result of varying mechanisms driving genome evolution and host range expansion.</title>
        <authorList>
            <person name="Wyka S.A."/>
            <person name="Mondo S.J."/>
            <person name="Liu M."/>
            <person name="Dettman J."/>
            <person name="Nalam V."/>
            <person name="Broders K.D."/>
        </authorList>
    </citation>
    <scope>NUCLEOTIDE SEQUENCE [LARGE SCALE GENOMIC DNA]</scope>
    <source>
        <strain evidence="2 3">CCC 1485</strain>
    </source>
</reference>
<feature type="compositionally biased region" description="Basic residues" evidence="1">
    <location>
        <begin position="1"/>
        <end position="11"/>
    </location>
</feature>
<organism evidence="2 3">
    <name type="scientific">Claviceps pazoutovae</name>
    <dbReference type="NCBI Taxonomy" id="1649127"/>
    <lineage>
        <taxon>Eukaryota</taxon>
        <taxon>Fungi</taxon>
        <taxon>Dikarya</taxon>
        <taxon>Ascomycota</taxon>
        <taxon>Pezizomycotina</taxon>
        <taxon>Sordariomycetes</taxon>
        <taxon>Hypocreomycetidae</taxon>
        <taxon>Hypocreales</taxon>
        <taxon>Clavicipitaceae</taxon>
        <taxon>Claviceps</taxon>
    </lineage>
</organism>
<name>A0A9P7M6R6_9HYPO</name>
<dbReference type="Proteomes" id="UP000706124">
    <property type="component" value="Unassembled WGS sequence"/>
</dbReference>
<evidence type="ECO:0000313" key="3">
    <source>
        <dbReference type="Proteomes" id="UP000706124"/>
    </source>
</evidence>
<accession>A0A9P7M6R6</accession>
<feature type="compositionally biased region" description="Basic and acidic residues" evidence="1">
    <location>
        <begin position="64"/>
        <end position="74"/>
    </location>
</feature>
<evidence type="ECO:0000256" key="1">
    <source>
        <dbReference type="SAM" id="MobiDB-lite"/>
    </source>
</evidence>
<sequence>MSTRRGKKSHSATHDPDSSADESSDDTDNSDETVMLFRKEMSKSTPDTWAIDTGASSSMTDQLHLFKPEIDIEG</sequence>
<dbReference type="AlphaFoldDB" id="A0A9P7M6R6"/>
<comment type="caution">
    <text evidence="2">The sequence shown here is derived from an EMBL/GenBank/DDBJ whole genome shotgun (WGS) entry which is preliminary data.</text>
</comment>